<gene>
    <name evidence="3" type="ORF">AAV32_02715</name>
</gene>
<dbReference type="AlphaFoldDB" id="A0A171KWE8"/>
<dbReference type="PATRIC" id="fig|206506.3.peg.598"/>
<feature type="region of interest" description="Disordered" evidence="1">
    <location>
        <begin position="571"/>
        <end position="595"/>
    </location>
</feature>
<evidence type="ECO:0000313" key="3">
    <source>
        <dbReference type="EMBL" id="KKO73215.1"/>
    </source>
</evidence>
<comment type="caution">
    <text evidence="3">The sequence shown here is derived from an EMBL/GenBank/DDBJ whole genome shotgun (WGS) entry which is preliminary data.</text>
</comment>
<keyword evidence="4" id="KW-1185">Reference proteome</keyword>
<evidence type="ECO:0000313" key="4">
    <source>
        <dbReference type="Proteomes" id="UP000078084"/>
    </source>
</evidence>
<dbReference type="STRING" id="206506.AAV32_02715"/>
<accession>A0A171KWE8</accession>
<reference evidence="3 4" key="1">
    <citation type="submission" date="2015-04" db="EMBL/GenBank/DDBJ databases">
        <title>Genome sequence of Kerstersia gyiorum CG1.</title>
        <authorList>
            <person name="Greninger A.L."/>
            <person name="Kozyreva V."/>
            <person name="Chaturvedi V."/>
        </authorList>
    </citation>
    <scope>NUCLEOTIDE SEQUENCE [LARGE SCALE GENOMIC DNA]</scope>
    <source>
        <strain evidence="3 4">CG1</strain>
    </source>
</reference>
<evidence type="ECO:0000256" key="2">
    <source>
        <dbReference type="SAM" id="SignalP"/>
    </source>
</evidence>
<feature type="signal peptide" evidence="2">
    <location>
        <begin position="1"/>
        <end position="28"/>
    </location>
</feature>
<dbReference type="EMBL" id="LBNE01000001">
    <property type="protein sequence ID" value="KKO73215.1"/>
    <property type="molecule type" value="Genomic_DNA"/>
</dbReference>
<dbReference type="RefSeq" id="WP_068367272.1">
    <property type="nucleotide sequence ID" value="NZ_CP169556.1"/>
</dbReference>
<sequence length="625" mass="64109">MSYSISARQTARLAGGAAGLLIALGVSAQEQAVQPHAIVVFSGVGVAGEADPGDKPGRWMRMPPTLGPDGKLHGMTAGSSYFKDSRWFSVAADGQGYTVRQPDDVIAMVAGPLVSTGQGSAGKLFGSTGTAAFEMVPGQAAVKLEPATPAGEALKISSLSSAMAAGADGSVFFGGRTSNTNPQVWRRLAAGGFELVADFGRPEYVVSKEIIPGISMVDKYLKGDSTIALVWSEADQALYGVTEDVSSTGKNGDAQTVPGDKPAGTIYRIKASGFKADGSSPIEILHTFAASRDGAAKSLTYRAPALLEVGEWLYGTTTAGTKVGNANDKQDGRIWRMRKDCVSTAESSCLEIVYRFDTAGVLTAANGGALPLGPLVYAADGNVYGTTFQGGKDATSEQNGQGTLFRIANPTAAKLEDVEFAQLHAFDASSTGSRPSGLALATKADGKQTIVGVTEFGGNASDTYNAVDNIGTGFGTVFAFEVALPAAAITRFQADGSQAAKVAEGSKVTLAWASSGASVCEAGGDWSGAQQTEGSAQVGPLAYRAEPYRYTLVCQSADGAASQEQAVTVSVEQKAVTPEPGEESGAGNEGKGGGGGSLPWQALALLPLALLRQRLRAARKGTVLL</sequence>
<proteinExistence type="predicted"/>
<feature type="chain" id="PRO_5007908801" evidence="2">
    <location>
        <begin position="29"/>
        <end position="625"/>
    </location>
</feature>
<keyword evidence="2" id="KW-0732">Signal</keyword>
<dbReference type="Proteomes" id="UP000078084">
    <property type="component" value="Unassembled WGS sequence"/>
</dbReference>
<protein>
    <submittedName>
        <fullName evidence="3">Uncharacterized protein</fullName>
    </submittedName>
</protein>
<name>A0A171KWE8_9BURK</name>
<organism evidence="3 4">
    <name type="scientific">Kerstersia gyiorum</name>
    <dbReference type="NCBI Taxonomy" id="206506"/>
    <lineage>
        <taxon>Bacteria</taxon>
        <taxon>Pseudomonadati</taxon>
        <taxon>Pseudomonadota</taxon>
        <taxon>Betaproteobacteria</taxon>
        <taxon>Burkholderiales</taxon>
        <taxon>Alcaligenaceae</taxon>
        <taxon>Kerstersia</taxon>
    </lineage>
</organism>
<dbReference type="GeneID" id="99727792"/>
<evidence type="ECO:0000256" key="1">
    <source>
        <dbReference type="SAM" id="MobiDB-lite"/>
    </source>
</evidence>